<sequence length="408" mass="43339">MPAAQTALVIGGGIAGPVAATALAMAGINAAVYEARPTDPASANGIGGSLALEPNGLAALRIIGADDAVRAAAIPITRSVMSIASKPGREMPTPQGLPPRQLIDRGALHRILRERAQRSGVRIHDAKKLIRVDERPDGVTAHFADGTHATADVLIGADGVHSTVRKLIDPDAPGARYLKLLGFEGLADDAADTARLEPGTMTFAFGRRAYYLYWKRPDGRIGWGANLPSEQYLTLKEARAVAAEDWLHTLRGAYANDIPGARLAAETTGDTLQAVGGLHIMPPVPHWHRGRMVLVGDAVHAPSNSTGQGASLAMESAIQLARCLRDLPDVSSAFTAYERLRRPRVEKIAARGARISHAKAPGPVAQRMMRLLLPLMLKTMNLEKTAAAEQRFAIDWDAPVQEDAAALA</sequence>
<dbReference type="SUPFAM" id="SSF51905">
    <property type="entry name" value="FAD/NAD(P)-binding domain"/>
    <property type="match status" value="1"/>
</dbReference>
<dbReference type="PRINTS" id="PR00420">
    <property type="entry name" value="RNGMNOXGNASE"/>
</dbReference>
<comment type="caution">
    <text evidence="4">The sequence shown here is derived from an EMBL/GenBank/DDBJ whole genome shotgun (WGS) entry which is preliminary data.</text>
</comment>
<keyword evidence="1" id="KW-0560">Oxidoreductase</keyword>
<keyword evidence="5" id="KW-1185">Reference proteome</keyword>
<evidence type="ECO:0000256" key="2">
    <source>
        <dbReference type="ARBA" id="ARBA00023033"/>
    </source>
</evidence>
<evidence type="ECO:0000313" key="4">
    <source>
        <dbReference type="EMBL" id="PXX09711.1"/>
    </source>
</evidence>
<dbReference type="GO" id="GO:0004497">
    <property type="term" value="F:monooxygenase activity"/>
    <property type="evidence" value="ECO:0007669"/>
    <property type="project" value="UniProtKB-KW"/>
</dbReference>
<dbReference type="GO" id="GO:0071949">
    <property type="term" value="F:FAD binding"/>
    <property type="evidence" value="ECO:0007669"/>
    <property type="project" value="InterPro"/>
</dbReference>
<dbReference type="PANTHER" id="PTHR13789">
    <property type="entry name" value="MONOOXYGENASE"/>
    <property type="match status" value="1"/>
</dbReference>
<dbReference type="Gene3D" id="3.50.50.60">
    <property type="entry name" value="FAD/NAD(P)-binding domain"/>
    <property type="match status" value="1"/>
</dbReference>
<reference evidence="5" key="1">
    <citation type="submission" date="2018-05" db="EMBL/GenBank/DDBJ databases">
        <authorList>
            <person name="Deangelis K."/>
            <person name="Huntemann M."/>
            <person name="Clum A."/>
            <person name="Pillay M."/>
            <person name="Palaniappan K."/>
            <person name="Varghese N."/>
            <person name="Mikhailova N."/>
            <person name="Stamatis D."/>
            <person name="Reddy T."/>
            <person name="Daum C."/>
            <person name="Shapiro N."/>
            <person name="Ivanova N."/>
            <person name="Kyrpides N."/>
            <person name="Woyke T."/>
        </authorList>
    </citation>
    <scope>NUCLEOTIDE SEQUENCE [LARGE SCALE GENOMIC DNA]</scope>
    <source>
        <strain evidence="5">GAS496</strain>
    </source>
</reference>
<dbReference type="AlphaFoldDB" id="A0A318HIC1"/>
<evidence type="ECO:0000313" key="5">
    <source>
        <dbReference type="Proteomes" id="UP000247781"/>
    </source>
</evidence>
<dbReference type="OrthoDB" id="9782160at2"/>
<name>A0A318HIC1_9MYCO</name>
<dbReference type="RefSeq" id="WP_110315834.1">
    <property type="nucleotide sequence ID" value="NZ_QJJU01000005.1"/>
</dbReference>
<dbReference type="InterPro" id="IPR002938">
    <property type="entry name" value="FAD-bd"/>
</dbReference>
<proteinExistence type="predicted"/>
<feature type="domain" description="FAD-binding" evidence="3">
    <location>
        <begin position="7"/>
        <end position="349"/>
    </location>
</feature>
<accession>A0A318HIC1</accession>
<dbReference type="EMBL" id="QJJU01000005">
    <property type="protein sequence ID" value="PXX09711.1"/>
    <property type="molecule type" value="Genomic_DNA"/>
</dbReference>
<dbReference type="InterPro" id="IPR036188">
    <property type="entry name" value="FAD/NAD-bd_sf"/>
</dbReference>
<dbReference type="Pfam" id="PF01494">
    <property type="entry name" value="FAD_binding_3"/>
    <property type="match status" value="1"/>
</dbReference>
<dbReference type="PANTHER" id="PTHR13789:SF309">
    <property type="entry name" value="PUTATIVE (AFU_ORTHOLOGUE AFUA_6G14510)-RELATED"/>
    <property type="match status" value="1"/>
</dbReference>
<reference evidence="4 5" key="2">
    <citation type="submission" date="2018-06" db="EMBL/GenBank/DDBJ databases">
        <title>Sequencing of bacterial isolates from soil warming experiment in Harvard Forest, Massachusetts, USA.</title>
        <authorList>
            <person name="Deangelis K.PhD."/>
        </authorList>
    </citation>
    <scope>NUCLEOTIDE SEQUENCE [LARGE SCALE GENOMIC DNA]</scope>
    <source>
        <strain evidence="4 5">GAS496</strain>
    </source>
</reference>
<organism evidence="4 5">
    <name type="scientific">Mycolicibacterium moriokaense</name>
    <dbReference type="NCBI Taxonomy" id="39691"/>
    <lineage>
        <taxon>Bacteria</taxon>
        <taxon>Bacillati</taxon>
        <taxon>Actinomycetota</taxon>
        <taxon>Actinomycetes</taxon>
        <taxon>Mycobacteriales</taxon>
        <taxon>Mycobacteriaceae</taxon>
        <taxon>Mycolicibacterium</taxon>
    </lineage>
</organism>
<dbReference type="Proteomes" id="UP000247781">
    <property type="component" value="Unassembled WGS sequence"/>
</dbReference>
<evidence type="ECO:0000259" key="3">
    <source>
        <dbReference type="Pfam" id="PF01494"/>
    </source>
</evidence>
<dbReference type="InterPro" id="IPR050493">
    <property type="entry name" value="FAD-dep_Monooxygenase_BioMet"/>
</dbReference>
<evidence type="ECO:0000256" key="1">
    <source>
        <dbReference type="ARBA" id="ARBA00023002"/>
    </source>
</evidence>
<protein>
    <submittedName>
        <fullName evidence="4">2-polyprenyl-6-methoxyphenol hydroxylase-like FAD-dependent oxidoreductase</fullName>
    </submittedName>
</protein>
<gene>
    <name evidence="4" type="ORF">C8E89_10564</name>
</gene>
<keyword evidence="2" id="KW-0503">Monooxygenase</keyword>